<sequence>MGWFTNRNKTWEIREGLVLLGTVGIISFLSLGVLTPLVVMIFGYQVKITRWIKTSFLISLVYLLVLLIALFVYLAGESPVSLLTLNYISFYIYVVYLALYLPEYLQRLDLKNYIKLEKNKEYNYYVIMEQLEDVQSSESLKESFMANLRTFRRQISNPSIVNEIDEILRLIDVIVLKESASTDLLLERHVSTIENALIQYIELNNSYHINNDVKQSISKLENLVKYARIALENELSKIIETQVLTVDGEASVYLSVLKGKGLL</sequence>
<proteinExistence type="predicted"/>
<dbReference type="AlphaFoldDB" id="A0AAI8C2E6"/>
<protein>
    <submittedName>
        <fullName evidence="2">Uncharacterized protein</fullName>
    </submittedName>
</protein>
<gene>
    <name evidence="2" type="ORF">AS202_01100</name>
</gene>
<name>A0AAI8C2E6_9FLAO</name>
<dbReference type="KEGG" id="mod:AS202_01100"/>
<feature type="transmembrane region" description="Helical" evidence="1">
    <location>
        <begin position="82"/>
        <end position="101"/>
    </location>
</feature>
<dbReference type="RefSeq" id="WP_058699065.1">
    <property type="nucleotide sequence ID" value="NZ_CP013690.1"/>
</dbReference>
<feature type="transmembrane region" description="Helical" evidence="1">
    <location>
        <begin position="56"/>
        <end position="76"/>
    </location>
</feature>
<keyword evidence="1" id="KW-0472">Membrane</keyword>
<dbReference type="EMBL" id="CP013690">
    <property type="protein sequence ID" value="ALU24864.1"/>
    <property type="molecule type" value="Genomic_DNA"/>
</dbReference>
<evidence type="ECO:0000313" key="2">
    <source>
        <dbReference type="EMBL" id="ALU24864.1"/>
    </source>
</evidence>
<feature type="transmembrane region" description="Helical" evidence="1">
    <location>
        <begin position="20"/>
        <end position="44"/>
    </location>
</feature>
<organism evidence="2 3">
    <name type="scientific">Myroides odoratimimus</name>
    <dbReference type="NCBI Taxonomy" id="76832"/>
    <lineage>
        <taxon>Bacteria</taxon>
        <taxon>Pseudomonadati</taxon>
        <taxon>Bacteroidota</taxon>
        <taxon>Flavobacteriia</taxon>
        <taxon>Flavobacteriales</taxon>
        <taxon>Flavobacteriaceae</taxon>
        <taxon>Myroides</taxon>
    </lineage>
</organism>
<dbReference type="Proteomes" id="UP000069030">
    <property type="component" value="Chromosome"/>
</dbReference>
<evidence type="ECO:0000313" key="3">
    <source>
        <dbReference type="Proteomes" id="UP000069030"/>
    </source>
</evidence>
<keyword evidence="1" id="KW-0812">Transmembrane</keyword>
<evidence type="ECO:0000256" key="1">
    <source>
        <dbReference type="SAM" id="Phobius"/>
    </source>
</evidence>
<accession>A0AAI8C2E6</accession>
<keyword evidence="1" id="KW-1133">Transmembrane helix</keyword>
<reference evidence="2 3" key="1">
    <citation type="journal article" date="2016" name="J. Zhejiang Univ. Sci. B">
        <title>Antibiotic resistance mechanisms of Myroides sp.</title>
        <authorList>
            <person name="Hu S."/>
            <person name="Yuan S."/>
            <person name="Qu H."/>
            <person name="Jiang T."/>
            <person name="Zhou Y."/>
            <person name="Wang M."/>
            <person name="Ming D."/>
        </authorList>
    </citation>
    <scope>NUCLEOTIDE SEQUENCE [LARGE SCALE GENOMIC DNA]</scope>
    <source>
        <strain evidence="2 3">PR63039</strain>
    </source>
</reference>